<evidence type="ECO:0000313" key="3">
    <source>
        <dbReference type="Proteomes" id="UP000006038"/>
    </source>
</evidence>
<organism evidence="2">
    <name type="scientific">Oryza brachyantha</name>
    <name type="common">malo sina</name>
    <dbReference type="NCBI Taxonomy" id="4533"/>
    <lineage>
        <taxon>Eukaryota</taxon>
        <taxon>Viridiplantae</taxon>
        <taxon>Streptophyta</taxon>
        <taxon>Embryophyta</taxon>
        <taxon>Tracheophyta</taxon>
        <taxon>Spermatophyta</taxon>
        <taxon>Magnoliopsida</taxon>
        <taxon>Liliopsida</taxon>
        <taxon>Poales</taxon>
        <taxon>Poaceae</taxon>
        <taxon>BOP clade</taxon>
        <taxon>Oryzoideae</taxon>
        <taxon>Oryzeae</taxon>
        <taxon>Oryzinae</taxon>
        <taxon>Oryza</taxon>
    </lineage>
</organism>
<evidence type="ECO:0000313" key="2">
    <source>
        <dbReference type="EnsemblPlants" id="OB03G31950.1"/>
    </source>
</evidence>
<feature type="region of interest" description="Disordered" evidence="1">
    <location>
        <begin position="1"/>
        <end position="61"/>
    </location>
</feature>
<dbReference type="HOGENOM" id="CLU_1477328_0_0_1"/>
<evidence type="ECO:0000256" key="1">
    <source>
        <dbReference type="SAM" id="MobiDB-lite"/>
    </source>
</evidence>
<accession>J3LQ69</accession>
<reference evidence="2" key="1">
    <citation type="journal article" date="2013" name="Nat. Commun.">
        <title>Whole-genome sequencing of Oryza brachyantha reveals mechanisms underlying Oryza genome evolution.</title>
        <authorList>
            <person name="Chen J."/>
            <person name="Huang Q."/>
            <person name="Gao D."/>
            <person name="Wang J."/>
            <person name="Lang Y."/>
            <person name="Liu T."/>
            <person name="Li B."/>
            <person name="Bai Z."/>
            <person name="Luis Goicoechea J."/>
            <person name="Liang C."/>
            <person name="Chen C."/>
            <person name="Zhang W."/>
            <person name="Sun S."/>
            <person name="Liao Y."/>
            <person name="Zhang X."/>
            <person name="Yang L."/>
            <person name="Song C."/>
            <person name="Wang M."/>
            <person name="Shi J."/>
            <person name="Liu G."/>
            <person name="Liu J."/>
            <person name="Zhou H."/>
            <person name="Zhou W."/>
            <person name="Yu Q."/>
            <person name="An N."/>
            <person name="Chen Y."/>
            <person name="Cai Q."/>
            <person name="Wang B."/>
            <person name="Liu B."/>
            <person name="Min J."/>
            <person name="Huang Y."/>
            <person name="Wu H."/>
            <person name="Li Z."/>
            <person name="Zhang Y."/>
            <person name="Yin Y."/>
            <person name="Song W."/>
            <person name="Jiang J."/>
            <person name="Jackson S.A."/>
            <person name="Wing R.A."/>
            <person name="Wang J."/>
            <person name="Chen M."/>
        </authorList>
    </citation>
    <scope>NUCLEOTIDE SEQUENCE [LARGE SCALE GENOMIC DNA]</scope>
    <source>
        <strain evidence="2">cv. IRGC 101232</strain>
    </source>
</reference>
<feature type="compositionally biased region" description="Acidic residues" evidence="1">
    <location>
        <begin position="21"/>
        <end position="33"/>
    </location>
</feature>
<keyword evidence="3" id="KW-1185">Reference proteome</keyword>
<dbReference type="AlphaFoldDB" id="J3LQ69"/>
<reference evidence="2" key="2">
    <citation type="submission" date="2013-04" db="UniProtKB">
        <authorList>
            <consortium name="EnsemblPlants"/>
        </authorList>
    </citation>
    <scope>IDENTIFICATION</scope>
</reference>
<dbReference type="EnsemblPlants" id="OB03G31950.1">
    <property type="protein sequence ID" value="OB03G31950.1"/>
    <property type="gene ID" value="OB03G31950"/>
</dbReference>
<dbReference type="Proteomes" id="UP000006038">
    <property type="component" value="Chromosome 3"/>
</dbReference>
<sequence>MTEGPVLRTPTPPREPVENVIVEDVEDDDDLMDEGEHNPTHRHRRAQTRRSALAPQPHDPTAARAVAPSACTFVPSPSGFESEWVICKGVSGLKMTDHPATQRGHGMGRFVTKLARLSFAADYPYEPEYTTIHPLSGEFPHRVRLELHRIPDSLPNMEVEGAGGSHNHAWGCVQHDGNAQGQA</sequence>
<dbReference type="Gramene" id="OB03G31950.1">
    <property type="protein sequence ID" value="OB03G31950.1"/>
    <property type="gene ID" value="OB03G31950"/>
</dbReference>
<proteinExistence type="predicted"/>
<name>J3LQ69_ORYBR</name>
<protein>
    <submittedName>
        <fullName evidence="2">Uncharacterized protein</fullName>
    </submittedName>
</protein>